<organism evidence="1 2">
    <name type="scientific">Diaphorobacter limosus</name>
    <dbReference type="NCBI Taxonomy" id="3036128"/>
    <lineage>
        <taxon>Bacteria</taxon>
        <taxon>Pseudomonadati</taxon>
        <taxon>Pseudomonadota</taxon>
        <taxon>Betaproteobacteria</taxon>
        <taxon>Burkholderiales</taxon>
        <taxon>Comamonadaceae</taxon>
        <taxon>Diaphorobacter</taxon>
    </lineage>
</organism>
<gene>
    <name evidence="1" type="ORF">P4826_19590</name>
</gene>
<accession>A0ABZ0J2T5</accession>
<name>A0ABZ0J2T5_9BURK</name>
<evidence type="ECO:0000313" key="1">
    <source>
        <dbReference type="EMBL" id="WOO32549.1"/>
    </source>
</evidence>
<dbReference type="RefSeq" id="WP_317702006.1">
    <property type="nucleotide sequence ID" value="NZ_CP136921.1"/>
</dbReference>
<evidence type="ECO:0000313" key="2">
    <source>
        <dbReference type="Proteomes" id="UP001303211"/>
    </source>
</evidence>
<proteinExistence type="predicted"/>
<dbReference type="EMBL" id="CP136921">
    <property type="protein sequence ID" value="WOO32549.1"/>
    <property type="molecule type" value="Genomic_DNA"/>
</dbReference>
<keyword evidence="2" id="KW-1185">Reference proteome</keyword>
<protein>
    <recommendedName>
        <fullName evidence="3">Phage baseplate protein</fullName>
    </recommendedName>
</protein>
<evidence type="ECO:0008006" key="3">
    <source>
        <dbReference type="Google" id="ProtNLM"/>
    </source>
</evidence>
<dbReference type="Proteomes" id="UP001303211">
    <property type="component" value="Chromosome"/>
</dbReference>
<sequence length="240" mass="25126">MRVLGAAELLSLWERGMSRHALDRAALLAATAHPNWPADAITDLPLGAIGSSLLRLRAANFGPRIEAHADCQQCGERLAVALEVAELLHGAAPEDGTAPESPTVTVADGLQVRASSLRDLAAVASLAPDAAADALLARCTLNGRALPLDAATRAQVEDALEALDPQADLAFTLNCVACGHEDQAQLDTAALLWDEITARAGALLHEVHRLASAYGWSEAQILALSPARRAQYLALVEGMS</sequence>
<reference evidence="1 2" key="1">
    <citation type="submission" date="2023-03" db="EMBL/GenBank/DDBJ databases">
        <title>Diaphorobacter basophil sp. nov., isolated from a sewage-treatment plant.</title>
        <authorList>
            <person name="Yang K."/>
        </authorList>
    </citation>
    <scope>NUCLEOTIDE SEQUENCE [LARGE SCALE GENOMIC DNA]</scope>
    <source>
        <strain evidence="1 2">Y-1</strain>
    </source>
</reference>